<dbReference type="RefSeq" id="WP_141642883.1">
    <property type="nucleotide sequence ID" value="NZ_VIFM01000043.1"/>
</dbReference>
<organism evidence="1 2">
    <name type="scientific">Myxococcus llanfairpwllgwyngyllgogerychwyrndrobwllllantysiliogogogochensis</name>
    <dbReference type="NCBI Taxonomy" id="2590453"/>
    <lineage>
        <taxon>Bacteria</taxon>
        <taxon>Pseudomonadati</taxon>
        <taxon>Myxococcota</taxon>
        <taxon>Myxococcia</taxon>
        <taxon>Myxococcales</taxon>
        <taxon>Cystobacterineae</taxon>
        <taxon>Myxococcaceae</taxon>
        <taxon>Myxococcus</taxon>
    </lineage>
</organism>
<gene>
    <name evidence="1" type="ORF">FJV41_13540</name>
</gene>
<dbReference type="AlphaFoldDB" id="A0A540X2G0"/>
<name>A0A540X2G0_9BACT</name>
<evidence type="ECO:0000313" key="2">
    <source>
        <dbReference type="Proteomes" id="UP000315369"/>
    </source>
</evidence>
<protein>
    <recommendedName>
        <fullName evidence="3">Lipoprotein</fullName>
    </recommendedName>
</protein>
<accession>A0A540X2G0</accession>
<dbReference type="Proteomes" id="UP000315369">
    <property type="component" value="Unassembled WGS sequence"/>
</dbReference>
<keyword evidence="2" id="KW-1185">Reference proteome</keyword>
<evidence type="ECO:0000313" key="1">
    <source>
        <dbReference type="EMBL" id="TQF15452.1"/>
    </source>
</evidence>
<proteinExistence type="predicted"/>
<dbReference type="OrthoDB" id="5382538at2"/>
<dbReference type="PROSITE" id="PS51257">
    <property type="entry name" value="PROKAR_LIPOPROTEIN"/>
    <property type="match status" value="1"/>
</dbReference>
<evidence type="ECO:0008006" key="3">
    <source>
        <dbReference type="Google" id="ProtNLM"/>
    </source>
</evidence>
<reference evidence="1 2" key="1">
    <citation type="submission" date="2019-06" db="EMBL/GenBank/DDBJ databases">
        <authorList>
            <person name="Livingstone P."/>
            <person name="Whitworth D."/>
        </authorList>
    </citation>
    <scope>NUCLEOTIDE SEQUENCE [LARGE SCALE GENOMIC DNA]</scope>
    <source>
        <strain evidence="1 2">AM401</strain>
    </source>
</reference>
<comment type="caution">
    <text evidence="1">The sequence shown here is derived from an EMBL/GenBank/DDBJ whole genome shotgun (WGS) entry which is preliminary data.</text>
</comment>
<sequence>MKPIYLAALLAFGTVSCVDNLPKLQILQSAPPEEDCSVPDDVALLSGSLNLALAGDYLVGLTVTSNLSDTPIVVGEGPVSDIDSTAVYLTELELSYQTEPELNIPSATVPIYGTFRGNADGSMVLGLLTRDAQNALLAATAGGGAVVDVLVTLRVRGHTVAGGDVETNEISYPLVVGFAEYKCPKDGDVHGPSVGPCDPRGQNGAVPECVTP</sequence>
<dbReference type="EMBL" id="VIFM01000043">
    <property type="protein sequence ID" value="TQF15452.1"/>
    <property type="molecule type" value="Genomic_DNA"/>
</dbReference>